<dbReference type="GO" id="GO:0004803">
    <property type="term" value="F:transposase activity"/>
    <property type="evidence" value="ECO:0007669"/>
    <property type="project" value="InterPro"/>
</dbReference>
<dbReference type="Pfam" id="PF04986">
    <property type="entry name" value="Y2_Tnp"/>
    <property type="match status" value="1"/>
</dbReference>
<organism evidence="3">
    <name type="scientific">Vibrio parahaemolyticus</name>
    <dbReference type="NCBI Taxonomy" id="670"/>
    <lineage>
        <taxon>Bacteria</taxon>
        <taxon>Pseudomonadati</taxon>
        <taxon>Pseudomonadota</taxon>
        <taxon>Gammaproteobacteria</taxon>
        <taxon>Vibrionales</taxon>
        <taxon>Vibrionaceae</taxon>
        <taxon>Vibrio</taxon>
    </lineage>
</organism>
<dbReference type="InterPro" id="IPR007069">
    <property type="entry name" value="Transposase_32"/>
</dbReference>
<dbReference type="InterPro" id="IPR026889">
    <property type="entry name" value="Zn_Tnp"/>
</dbReference>
<dbReference type="GO" id="GO:0006313">
    <property type="term" value="P:DNA transposition"/>
    <property type="evidence" value="ECO:0007669"/>
    <property type="project" value="InterPro"/>
</dbReference>
<dbReference type="EMBL" id="KX957971">
    <property type="protein sequence ID" value="APU91459.1"/>
    <property type="molecule type" value="Genomic_DNA"/>
</dbReference>
<dbReference type="Pfam" id="PF14319">
    <property type="entry name" value="Zn_Tnp_IS91"/>
    <property type="match status" value="1"/>
</dbReference>
<geneLocation type="plasmid" evidence="3">
    <name>pVPS62</name>
</geneLocation>
<sequence length="358" mass="41549">MPPLHLADILSQGLPHYQQQHRLTRQQYQVCAHILACRTGQLGYQQWRCDQCGHEEQFSCSCRDRHCPRCQGQATQAWIAKQAMSLLPCPYFHLVFTLPHELNLIAHYAPNVLYHCLFKSLWQTLMTFAAHRHQGQLGMTCVLHTWGQNLSQHIHVHCLIPAGSLNRQSQWQPITKGYLYPVKALSTVFRGKMIAALKAQSIALPSLPATWCVYSKACVYPHQLLHYLARYTRKGALSESRLVNYNASRVRFRYKDYRDNNKTKFMTLSMDEFIRRYLQHVLPKGFMRIRHYGFLANACRNKRIPLIRAQCRDLTDKIAMDNVETKLHWVCSHCHQGQLIFVAIVLPLTQQIRGLDSS</sequence>
<proteinExistence type="predicted"/>
<dbReference type="GO" id="GO:0003677">
    <property type="term" value="F:DNA binding"/>
    <property type="evidence" value="ECO:0007669"/>
    <property type="project" value="InterPro"/>
</dbReference>
<name>A0A1P8DQQ3_VIBPH</name>
<protein>
    <submittedName>
        <fullName evidence="3">IS91 family transposase</fullName>
    </submittedName>
</protein>
<reference evidence="3" key="1">
    <citation type="submission" date="2016-10" db="EMBL/GenBank/DDBJ databases">
        <title>Evolution and Comparative Genomics of Conjugative MDR Plasmids in Vibrio species.</title>
        <authorList>
            <person name="Li R."/>
            <person name="Ye L."/>
            <person name="Wong M.Ho.Yin."/>
            <person name="Zheng Z."/>
            <person name="Chan E.Wai.Chi."/>
            <person name="Chen S."/>
        </authorList>
    </citation>
    <scope>NUCLEOTIDE SEQUENCE</scope>
    <source>
        <plasmid evidence="3">pVPS62</plasmid>
    </source>
</reference>
<evidence type="ECO:0000259" key="2">
    <source>
        <dbReference type="Pfam" id="PF14319"/>
    </source>
</evidence>
<dbReference type="InterPro" id="IPR054832">
    <property type="entry name" value="transpos_IS91"/>
</dbReference>
<dbReference type="PANTHER" id="PTHR37023">
    <property type="entry name" value="TRANSPOSASE"/>
    <property type="match status" value="1"/>
</dbReference>
<feature type="domain" description="Transposase IS801/IS1294" evidence="1">
    <location>
        <begin position="138"/>
        <end position="301"/>
    </location>
</feature>
<dbReference type="AlphaFoldDB" id="A0A1P8DQQ3"/>
<dbReference type="RefSeq" id="WP_077202318.1">
    <property type="nucleotide sequence ID" value="NZ_CP150871.1"/>
</dbReference>
<evidence type="ECO:0000259" key="1">
    <source>
        <dbReference type="Pfam" id="PF04986"/>
    </source>
</evidence>
<dbReference type="NCBIfam" id="NF033538">
    <property type="entry name" value="transpos_IS91"/>
    <property type="match status" value="1"/>
</dbReference>
<feature type="domain" description="Transposase zinc-binding" evidence="2">
    <location>
        <begin position="9"/>
        <end position="98"/>
    </location>
</feature>
<evidence type="ECO:0000313" key="3">
    <source>
        <dbReference type="EMBL" id="APU91459.1"/>
    </source>
</evidence>
<keyword evidence="3" id="KW-0614">Plasmid</keyword>
<accession>A0A1P8DQQ3</accession>
<dbReference type="PANTHER" id="PTHR37023:SF1">
    <property type="entry name" value="ISSOD25 TRANSPOSASE TNPA_ISSOD25"/>
    <property type="match status" value="1"/>
</dbReference>